<dbReference type="Gene3D" id="1.10.560.10">
    <property type="entry name" value="GroEL-like equatorial domain"/>
    <property type="match status" value="2"/>
</dbReference>
<organism evidence="2 3">
    <name type="scientific">Anas zonorhyncha</name>
    <name type="common">Eastern spot-billed duck</name>
    <dbReference type="NCBI Taxonomy" id="75864"/>
    <lineage>
        <taxon>Eukaryota</taxon>
        <taxon>Metazoa</taxon>
        <taxon>Chordata</taxon>
        <taxon>Craniata</taxon>
        <taxon>Vertebrata</taxon>
        <taxon>Euteleostomi</taxon>
        <taxon>Archelosauria</taxon>
        <taxon>Archosauria</taxon>
        <taxon>Dinosauria</taxon>
        <taxon>Saurischia</taxon>
        <taxon>Theropoda</taxon>
        <taxon>Coelurosauria</taxon>
        <taxon>Aves</taxon>
        <taxon>Neognathae</taxon>
        <taxon>Galloanserae</taxon>
        <taxon>Anseriformes</taxon>
        <taxon>Anatidae</taxon>
        <taxon>Anatinae</taxon>
        <taxon>Anas</taxon>
    </lineage>
</organism>
<evidence type="ECO:0008006" key="4">
    <source>
        <dbReference type="Google" id="ProtNLM"/>
    </source>
</evidence>
<dbReference type="GO" id="GO:0045494">
    <property type="term" value="P:photoreceptor cell maintenance"/>
    <property type="evidence" value="ECO:0007669"/>
    <property type="project" value="TreeGrafter"/>
</dbReference>
<protein>
    <recommendedName>
        <fullName evidence="4">Bardet-Biedl syndrome 12 protein</fullName>
    </recommendedName>
</protein>
<reference evidence="2" key="1">
    <citation type="submission" date="2025-08" db="UniProtKB">
        <authorList>
            <consortium name="Ensembl"/>
        </authorList>
    </citation>
    <scope>IDENTIFICATION</scope>
</reference>
<feature type="region of interest" description="Disordered" evidence="1">
    <location>
        <begin position="1"/>
        <end position="53"/>
    </location>
</feature>
<name>A0A8B9V2Y2_9AVES</name>
<dbReference type="InterPro" id="IPR027409">
    <property type="entry name" value="GroEL-like_apical_dom_sf"/>
</dbReference>
<dbReference type="Gene3D" id="3.30.260.10">
    <property type="entry name" value="TCP-1-like chaperonin intermediate domain"/>
    <property type="match status" value="1"/>
</dbReference>
<dbReference type="SUPFAM" id="SSF52029">
    <property type="entry name" value="GroEL apical domain-like"/>
    <property type="match status" value="1"/>
</dbReference>
<dbReference type="PANTHER" id="PTHR46883">
    <property type="entry name" value="BARDET-BIEDL SYNDROME 12 PROTEIN"/>
    <property type="match status" value="1"/>
</dbReference>
<proteinExistence type="predicted"/>
<dbReference type="SUPFAM" id="SSF48592">
    <property type="entry name" value="GroEL equatorial domain-like"/>
    <property type="match status" value="1"/>
</dbReference>
<keyword evidence="3" id="KW-1185">Reference proteome</keyword>
<evidence type="ECO:0000256" key="1">
    <source>
        <dbReference type="SAM" id="MobiDB-lite"/>
    </source>
</evidence>
<reference evidence="2" key="2">
    <citation type="submission" date="2025-09" db="UniProtKB">
        <authorList>
            <consortium name="Ensembl"/>
        </authorList>
    </citation>
    <scope>IDENTIFICATION</scope>
</reference>
<dbReference type="AlphaFoldDB" id="A0A8B9V2Y2"/>
<dbReference type="InterPro" id="IPR027413">
    <property type="entry name" value="GROEL-like_equatorial_sf"/>
</dbReference>
<dbReference type="Gene3D" id="3.50.7.10">
    <property type="entry name" value="GroEL"/>
    <property type="match status" value="1"/>
</dbReference>
<evidence type="ECO:0000313" key="3">
    <source>
        <dbReference type="Proteomes" id="UP000694549"/>
    </source>
</evidence>
<dbReference type="Proteomes" id="UP000694549">
    <property type="component" value="Unplaced"/>
</dbReference>
<evidence type="ECO:0000313" key="2">
    <source>
        <dbReference type="Ensembl" id="ENSAZOP00000016933.1"/>
    </source>
</evidence>
<dbReference type="Ensembl" id="ENSAZOT00000018208.1">
    <property type="protein sequence ID" value="ENSAZOP00000016933.1"/>
    <property type="gene ID" value="ENSAZOG00000011051.1"/>
</dbReference>
<accession>A0A8B9V2Y2</accession>
<dbReference type="InterPro" id="IPR027410">
    <property type="entry name" value="TCP-1-like_intermed_sf"/>
</dbReference>
<sequence>MSEPGRAGDPPLSPARTNGELGGLVRSARRRGARQGNGGRARHLATAAAAHGGGGGRPLLLAELCRLTPEPLPRLVILPLTRGGERCCPLAMAFRDVNSRRHIGLQQLSSLASAGRTLLGPMKSCKFVVDESTNQSMLICSAVRLIESLDLSSAAGQLLNETIQAQNKEFKTGMSTLLFLVGAWSNAVLECLQQNVPVSAIVSAMSEGLNSCCEKVQCLQRSVHDVNKELCSSSVRPNTSSSKTYEVACDSFLNPQIFLCLQKEVSPSKELVPRNSCSRQEADSNLNKGLVLPLAGFGSIVSPVRSADGNNASVISGSGVSASSCKQKRLTHSRYFSALATSPSSSQLDDSQVCLSGQSAHPCECYGLGHLARALSHGNEPNMKLLKSIVAYQHERAECSGSSQFNIAEVVTCCLPGLPESYSCVCPGFVTLVSPEQATVIKHFGDKPLQILLTEGDLTEAYRHLGFIKPRNVRTMLERPDLQEGRPGDVWLNTSLDTLMRSQVSLVLVKGHVCENLLERCVANKILVIGSMPQKVLSAFGEASGAQPVTYLTQLSASCVGSGAQLELWTASDGRAMDLGELVPVRIRVRGLALLTAVLTTAVPAKMQLVEDRFWTFVYRLHHALRDGKVFLGGGAVELLCLSHSQALAEQALKLVNKKPVKEFHSPWLAASSAQYKPVVLQALASGWSQYLAAVMCNTAKATSLFEARTLIEHHLKKAADCGSPSAYVLKEFQTGGTFRGGPVPSTGSAEGCRVYDNVTAKTEAWRRALDLVLLVLQTDAEIISGPQSNQLLNSPASSEFMFL</sequence>
<dbReference type="GO" id="GO:0051131">
    <property type="term" value="P:chaperone-mediated protein complex assembly"/>
    <property type="evidence" value="ECO:0007669"/>
    <property type="project" value="InterPro"/>
</dbReference>
<dbReference type="PANTHER" id="PTHR46883:SF1">
    <property type="entry name" value="BARDET-BIEDL SYNDROME 12 PROTEIN"/>
    <property type="match status" value="1"/>
</dbReference>
<dbReference type="InterPro" id="IPR042984">
    <property type="entry name" value="BBS12"/>
</dbReference>